<reference evidence="1" key="1">
    <citation type="submission" date="2020-10" db="EMBL/GenBank/DDBJ databases">
        <authorList>
            <person name="Gilroy R."/>
        </authorList>
    </citation>
    <scope>NUCLEOTIDE SEQUENCE</scope>
    <source>
        <strain evidence="1">7463</strain>
    </source>
</reference>
<dbReference type="Proteomes" id="UP000824083">
    <property type="component" value="Unassembled WGS sequence"/>
</dbReference>
<reference evidence="1" key="2">
    <citation type="journal article" date="2021" name="PeerJ">
        <title>Extensive microbial diversity within the chicken gut microbiome revealed by metagenomics and culture.</title>
        <authorList>
            <person name="Gilroy R."/>
            <person name="Ravi A."/>
            <person name="Getino M."/>
            <person name="Pursley I."/>
            <person name="Horton D.L."/>
            <person name="Alikhan N.F."/>
            <person name="Baker D."/>
            <person name="Gharbi K."/>
            <person name="Hall N."/>
            <person name="Watson M."/>
            <person name="Adriaenssens E.M."/>
            <person name="Foster-Nyarko E."/>
            <person name="Jarju S."/>
            <person name="Secka A."/>
            <person name="Antonio M."/>
            <person name="Oren A."/>
            <person name="Chaudhuri R.R."/>
            <person name="La Ragione R."/>
            <person name="Hildebrand F."/>
            <person name="Pallen M.J."/>
        </authorList>
    </citation>
    <scope>NUCLEOTIDE SEQUENCE</scope>
    <source>
        <strain evidence="1">7463</strain>
    </source>
</reference>
<evidence type="ECO:0000313" key="2">
    <source>
        <dbReference type="Proteomes" id="UP000824083"/>
    </source>
</evidence>
<proteinExistence type="predicted"/>
<dbReference type="InterPro" id="IPR023393">
    <property type="entry name" value="START-like_dom_sf"/>
</dbReference>
<dbReference type="SUPFAM" id="SSF55961">
    <property type="entry name" value="Bet v1-like"/>
    <property type="match status" value="1"/>
</dbReference>
<organism evidence="1 2">
    <name type="scientific">Candidatus Aphodousia faecigallinarum</name>
    <dbReference type="NCBI Taxonomy" id="2840677"/>
    <lineage>
        <taxon>Bacteria</taxon>
        <taxon>Pseudomonadati</taxon>
        <taxon>Pseudomonadota</taxon>
        <taxon>Betaproteobacteria</taxon>
        <taxon>Burkholderiales</taxon>
        <taxon>Sutterellaceae</taxon>
        <taxon>Sutterellaceae incertae sedis</taxon>
        <taxon>Candidatus Aphodousia</taxon>
    </lineage>
</organism>
<accession>A0A9D1IJA5</accession>
<protein>
    <submittedName>
        <fullName evidence="1">DUF1857 family protein</fullName>
    </submittedName>
</protein>
<gene>
    <name evidence="1" type="ORF">IAC56_05450</name>
</gene>
<dbReference type="EMBL" id="DVMY01000085">
    <property type="protein sequence ID" value="HIU37701.1"/>
    <property type="molecule type" value="Genomic_DNA"/>
</dbReference>
<dbReference type="Pfam" id="PF08982">
    <property type="entry name" value="AtaL"/>
    <property type="match status" value="1"/>
</dbReference>
<evidence type="ECO:0000313" key="1">
    <source>
        <dbReference type="EMBL" id="HIU37701.1"/>
    </source>
</evidence>
<dbReference type="Gene3D" id="3.30.530.20">
    <property type="match status" value="1"/>
</dbReference>
<dbReference type="AlphaFoldDB" id="A0A9D1IJA5"/>
<name>A0A9D1IJA5_9BURK</name>
<comment type="caution">
    <text evidence="1">The sequence shown here is derived from an EMBL/GenBank/DDBJ whole genome shotgun (WGS) entry which is preliminary data.</text>
</comment>
<sequence length="161" mass="19163">MIKVHEHSIEVTNQNDTLFNLLTVPNLLRHLEHYAKHPHEYFEPLENSEVTEMFEDGRQVFYRVLHFGSMDVKDKVTFINDLTMVIDIERTEDYPGSRLTIKIETFEANQTIRLHFIYEEDSTVAPKEDIFLSLRRKAYEQKDKDMVERIRQRADHLPALS</sequence>
<dbReference type="InterPro" id="IPR015075">
    <property type="entry name" value="AtaL"/>
</dbReference>